<name>A0A2T0B7X8_9CLOT</name>
<gene>
    <name evidence="1" type="ORF">CLLI_06880</name>
</gene>
<evidence type="ECO:0000313" key="1">
    <source>
        <dbReference type="EMBL" id="PRR79955.1"/>
    </source>
</evidence>
<proteinExistence type="predicted"/>
<dbReference type="NCBIfam" id="TIGR02556">
    <property type="entry name" value="cas_TM1802"/>
    <property type="match status" value="1"/>
</dbReference>
<sequence length="615" mass="72033">MNFYYMFIIQGEKVESIKNIGEVTSKSDNLLEIFIQDVSGGGRYNNGLEIIIEEVCGKFSYKGINLIQYDDAYKLRYLYRAGSSRGTDITPTSKVTDIEKTFLNKIIKAFPEGIKFCGKEFKDEKEILTGISSVLNENSAYILEDLKKELTNVPKKEGSFITVAVEDNSGKGYIGDFKVFNKKVVDDALKKFRYSETYKKEVYKDSAVCCLCRKKKEDIFGLVNIFPFYTIDKEGYIAGGFDYERAWRNFPVCKDCAVKLESGKNYLDDYLTFTFYGRKYYLIPKLIFGKDLLKVLDNYKILNSKDAEDVRNKYAGVEEHTLRFLGKQENSISYDLMFIEKNNAALNILLNIEDVAPSRFKKIFSTLDYIRSLEFFEDKIVSFQLLSNVFPRDKFNRYFLETIDKIISDNKIDYKFIMRFFNEYIIDAYKRSEKDEISKEKDSYSTATFRVFGFLYFLEYLNLFKNRKEEIYMSLENKVWDIKDYSSKGEVFQTFFQEANPFFNTSSKKAVFLTGYVAERLLNIQYSREKRKPFLARLKGLKLNKKDVTRLIPEIQNKLIEYKSENYNEVFNLISEYVIDSNGLENLSDLDIPVYFSMGMNMDKNFVITKKKDEN</sequence>
<dbReference type="RefSeq" id="WP_106062845.1">
    <property type="nucleotide sequence ID" value="NZ_PVXO01000012.1"/>
</dbReference>
<reference evidence="1 2" key="1">
    <citation type="submission" date="2018-03" db="EMBL/GenBank/DDBJ databases">
        <title>Genome sequence of Clostridium liquoris DSM 100320.</title>
        <authorList>
            <person name="Poehlein A."/>
            <person name="Daniel R."/>
        </authorList>
    </citation>
    <scope>NUCLEOTIDE SEQUENCE [LARGE SCALE GENOMIC DNA]</scope>
    <source>
        <strain evidence="1 2">DSM 100320</strain>
    </source>
</reference>
<dbReference type="EMBL" id="PVXO01000012">
    <property type="protein sequence ID" value="PRR79955.1"/>
    <property type="molecule type" value="Genomic_DNA"/>
</dbReference>
<dbReference type="NCBIfam" id="TIGR02591">
    <property type="entry name" value="cas_Csh1"/>
    <property type="match status" value="1"/>
</dbReference>
<comment type="caution">
    <text evidence="1">The sequence shown here is derived from an EMBL/GenBank/DDBJ whole genome shotgun (WGS) entry which is preliminary data.</text>
</comment>
<accession>A0A2T0B7X8</accession>
<evidence type="ECO:0000313" key="2">
    <source>
        <dbReference type="Proteomes" id="UP000239706"/>
    </source>
</evidence>
<dbReference type="AlphaFoldDB" id="A0A2T0B7X8"/>
<organism evidence="1 2">
    <name type="scientific">Clostridium liquoris</name>
    <dbReference type="NCBI Taxonomy" id="1289519"/>
    <lineage>
        <taxon>Bacteria</taxon>
        <taxon>Bacillati</taxon>
        <taxon>Bacillota</taxon>
        <taxon>Clostridia</taxon>
        <taxon>Eubacteriales</taxon>
        <taxon>Clostridiaceae</taxon>
        <taxon>Clostridium</taxon>
    </lineage>
</organism>
<dbReference type="Pfam" id="PF09484">
    <property type="entry name" value="Cas_TM1802"/>
    <property type="match status" value="1"/>
</dbReference>
<keyword evidence="2" id="KW-1185">Reference proteome</keyword>
<protein>
    <submittedName>
        <fullName evidence="1">CRISPR-associated protein</fullName>
    </submittedName>
</protein>
<dbReference type="Proteomes" id="UP000239706">
    <property type="component" value="Unassembled WGS sequence"/>
</dbReference>
<dbReference type="OrthoDB" id="5422815at2"/>
<dbReference type="InterPro" id="IPR013389">
    <property type="entry name" value="CRISPR-assoc_prot_Cas8b"/>
</dbReference>
<dbReference type="InterPro" id="IPR013420">
    <property type="entry name" value="CRISPR-assoc_prot_Cas8b/Csh1_C"/>
</dbReference>